<dbReference type="RefSeq" id="XP_001312469.1">
    <property type="nucleotide sequence ID" value="XM_001312468.1"/>
</dbReference>
<dbReference type="STRING" id="5722.A2F6B8"/>
<dbReference type="VEuPathDB" id="TrichDB:TVAGG3_0374610"/>
<dbReference type="GO" id="GO:0003924">
    <property type="term" value="F:GTPase activity"/>
    <property type="evidence" value="ECO:0000318"/>
    <property type="project" value="GO_Central"/>
</dbReference>
<dbReference type="Gene3D" id="3.40.50.300">
    <property type="entry name" value="P-loop containing nucleotide triphosphate hydrolases"/>
    <property type="match status" value="1"/>
</dbReference>
<dbReference type="PANTHER" id="PTHR47977">
    <property type="entry name" value="RAS-RELATED PROTEIN RAB"/>
    <property type="match status" value="1"/>
</dbReference>
<dbReference type="InterPro" id="IPR050227">
    <property type="entry name" value="Rab"/>
</dbReference>
<dbReference type="SMR" id="A2F6B8"/>
<evidence type="ECO:0000313" key="4">
    <source>
        <dbReference type="Proteomes" id="UP000001542"/>
    </source>
</evidence>
<organism evidence="3 4">
    <name type="scientific">Trichomonas vaginalis (strain ATCC PRA-98 / G3)</name>
    <dbReference type="NCBI Taxonomy" id="412133"/>
    <lineage>
        <taxon>Eukaryota</taxon>
        <taxon>Metamonada</taxon>
        <taxon>Parabasalia</taxon>
        <taxon>Trichomonadida</taxon>
        <taxon>Trichomonadidae</taxon>
        <taxon>Trichomonas</taxon>
    </lineage>
</organism>
<sequence length="199" mass="22002">MYGDVQSSIIRVVLVGDSSVGKTSILNRLILDKFNNSEQSTVGANYHIYSQEVDGKTIEIQLWDTAGQEKYRSLGPIYFRNSAGALVVFDLTAKETFDNLNSWIDSFTDVAGSDTVICIAANKCDLTENCEVPLTVVEQWCKTKGYHFQPTSALTGEGIPELFHELAVLIAKSKWMKKKSQIHSQELEPAEQPSEGCGC</sequence>
<dbReference type="VEuPathDB" id="TrichDB:TVAG_241150"/>
<evidence type="ECO:0000313" key="3">
    <source>
        <dbReference type="EMBL" id="EAX99539.1"/>
    </source>
</evidence>
<dbReference type="InterPro" id="IPR027417">
    <property type="entry name" value="P-loop_NTPase"/>
</dbReference>
<dbReference type="Pfam" id="PF00071">
    <property type="entry name" value="Ras"/>
    <property type="match status" value="1"/>
</dbReference>
<dbReference type="InterPro" id="IPR005225">
    <property type="entry name" value="Small_GTP-bd"/>
</dbReference>
<dbReference type="GO" id="GO:0006890">
    <property type="term" value="P:retrograde vesicle-mediated transport, Golgi to endoplasmic reticulum"/>
    <property type="evidence" value="ECO:0000318"/>
    <property type="project" value="GO_Central"/>
</dbReference>
<keyword evidence="1" id="KW-0547">Nucleotide-binding</keyword>
<dbReference type="KEGG" id="tva:4757349"/>
<dbReference type="SUPFAM" id="SSF52540">
    <property type="entry name" value="P-loop containing nucleoside triphosphate hydrolases"/>
    <property type="match status" value="1"/>
</dbReference>
<keyword evidence="2" id="KW-0342">GTP-binding</keyword>
<dbReference type="GO" id="GO:0006886">
    <property type="term" value="P:intracellular protein transport"/>
    <property type="evidence" value="ECO:0000318"/>
    <property type="project" value="GO_Central"/>
</dbReference>
<dbReference type="Proteomes" id="UP000001542">
    <property type="component" value="Unassembled WGS sequence"/>
</dbReference>
<dbReference type="SMART" id="SM00174">
    <property type="entry name" value="RHO"/>
    <property type="match status" value="1"/>
</dbReference>
<keyword evidence="4" id="KW-1185">Reference proteome</keyword>
<reference evidence="3" key="2">
    <citation type="journal article" date="2007" name="Science">
        <title>Draft genome sequence of the sexually transmitted pathogen Trichomonas vaginalis.</title>
        <authorList>
            <person name="Carlton J.M."/>
            <person name="Hirt R.P."/>
            <person name="Silva J.C."/>
            <person name="Delcher A.L."/>
            <person name="Schatz M."/>
            <person name="Zhao Q."/>
            <person name="Wortman J.R."/>
            <person name="Bidwell S.L."/>
            <person name="Alsmark U.C.M."/>
            <person name="Besteiro S."/>
            <person name="Sicheritz-Ponten T."/>
            <person name="Noel C.J."/>
            <person name="Dacks J.B."/>
            <person name="Foster P.G."/>
            <person name="Simillion C."/>
            <person name="Van de Peer Y."/>
            <person name="Miranda-Saavedra D."/>
            <person name="Barton G.J."/>
            <person name="Westrop G.D."/>
            <person name="Mueller S."/>
            <person name="Dessi D."/>
            <person name="Fiori P.L."/>
            <person name="Ren Q."/>
            <person name="Paulsen I."/>
            <person name="Zhang H."/>
            <person name="Bastida-Corcuera F.D."/>
            <person name="Simoes-Barbosa A."/>
            <person name="Brown M.T."/>
            <person name="Hayes R.D."/>
            <person name="Mukherjee M."/>
            <person name="Okumura C.Y."/>
            <person name="Schneider R."/>
            <person name="Smith A.J."/>
            <person name="Vanacova S."/>
            <person name="Villalvazo M."/>
            <person name="Haas B.J."/>
            <person name="Pertea M."/>
            <person name="Feldblyum T.V."/>
            <person name="Utterback T.R."/>
            <person name="Shu C.L."/>
            <person name="Osoegawa K."/>
            <person name="de Jong P.J."/>
            <person name="Hrdy I."/>
            <person name="Horvathova L."/>
            <person name="Zubacova Z."/>
            <person name="Dolezal P."/>
            <person name="Malik S.B."/>
            <person name="Logsdon J.M. Jr."/>
            <person name="Henze K."/>
            <person name="Gupta A."/>
            <person name="Wang C.C."/>
            <person name="Dunne R.L."/>
            <person name="Upcroft J.A."/>
            <person name="Upcroft P."/>
            <person name="White O."/>
            <person name="Salzberg S.L."/>
            <person name="Tang P."/>
            <person name="Chiu C.-H."/>
            <person name="Lee Y.-S."/>
            <person name="Embley T.M."/>
            <person name="Coombs G.H."/>
            <person name="Mottram J.C."/>
            <person name="Tachezy J."/>
            <person name="Fraser-Liggett C.M."/>
            <person name="Johnson P.J."/>
        </authorList>
    </citation>
    <scope>NUCLEOTIDE SEQUENCE [LARGE SCALE GENOMIC DNA]</scope>
    <source>
        <strain evidence="3">G3</strain>
    </source>
</reference>
<dbReference type="PROSITE" id="PS51421">
    <property type="entry name" value="RAS"/>
    <property type="match status" value="1"/>
</dbReference>
<dbReference type="PRINTS" id="PR00449">
    <property type="entry name" value="RASTRNSFRMNG"/>
</dbReference>
<dbReference type="GO" id="GO:0006891">
    <property type="term" value="P:intra-Golgi vesicle-mediated transport"/>
    <property type="evidence" value="ECO:0000318"/>
    <property type="project" value="GO_Central"/>
</dbReference>
<evidence type="ECO:0000256" key="2">
    <source>
        <dbReference type="ARBA" id="ARBA00023134"/>
    </source>
</evidence>
<dbReference type="EMBL" id="DS113634">
    <property type="protein sequence ID" value="EAX99539.1"/>
    <property type="molecule type" value="Genomic_DNA"/>
</dbReference>
<dbReference type="OMA" id="GANYHIY"/>
<dbReference type="GO" id="GO:0005829">
    <property type="term" value="C:cytosol"/>
    <property type="evidence" value="ECO:0007669"/>
    <property type="project" value="GOC"/>
</dbReference>
<dbReference type="InParanoid" id="A2F6B8"/>
<dbReference type="SMART" id="SM00177">
    <property type="entry name" value="ARF"/>
    <property type="match status" value="1"/>
</dbReference>
<gene>
    <name evidence="3" type="ORF">TVAG_241150</name>
</gene>
<protein>
    <submittedName>
        <fullName evidence="3">Small GTP-binding protein, putative</fullName>
    </submittedName>
</protein>
<dbReference type="SMART" id="SM00173">
    <property type="entry name" value="RAS"/>
    <property type="match status" value="1"/>
</dbReference>
<evidence type="ECO:0000256" key="1">
    <source>
        <dbReference type="ARBA" id="ARBA00022741"/>
    </source>
</evidence>
<dbReference type="InterPro" id="IPR001806">
    <property type="entry name" value="Small_GTPase"/>
</dbReference>
<proteinExistence type="predicted"/>
<name>A2F6B8_TRIV3</name>
<dbReference type="GO" id="GO:0005794">
    <property type="term" value="C:Golgi apparatus"/>
    <property type="evidence" value="ECO:0000318"/>
    <property type="project" value="GO_Central"/>
</dbReference>
<dbReference type="AlphaFoldDB" id="A2F6B8"/>
<dbReference type="NCBIfam" id="TIGR00231">
    <property type="entry name" value="small_GTP"/>
    <property type="match status" value="1"/>
</dbReference>
<dbReference type="PROSITE" id="PS51417">
    <property type="entry name" value="ARF"/>
    <property type="match status" value="1"/>
</dbReference>
<dbReference type="OrthoDB" id="63533at2759"/>
<dbReference type="SMART" id="SM00175">
    <property type="entry name" value="RAB"/>
    <property type="match status" value="1"/>
</dbReference>
<dbReference type="GO" id="GO:0042147">
    <property type="term" value="P:retrograde transport, endosome to Golgi"/>
    <property type="evidence" value="ECO:0000318"/>
    <property type="project" value="GO_Central"/>
</dbReference>
<accession>A2F6B8</accession>
<reference evidence="3" key="1">
    <citation type="submission" date="2006-10" db="EMBL/GenBank/DDBJ databases">
        <authorList>
            <person name="Amadeo P."/>
            <person name="Zhao Q."/>
            <person name="Wortman J."/>
            <person name="Fraser-Liggett C."/>
            <person name="Carlton J."/>
        </authorList>
    </citation>
    <scope>NUCLEOTIDE SEQUENCE</scope>
    <source>
        <strain evidence="3">G3</strain>
    </source>
</reference>
<dbReference type="eggNOG" id="KOG0094">
    <property type="taxonomic scope" value="Eukaryota"/>
</dbReference>
<dbReference type="CDD" id="cd00154">
    <property type="entry name" value="Rab"/>
    <property type="match status" value="1"/>
</dbReference>
<dbReference type="FunFam" id="3.40.50.300:FF:000808">
    <property type="entry name" value="Small GTP-binding protein, putative"/>
    <property type="match status" value="1"/>
</dbReference>
<dbReference type="PROSITE" id="PS51419">
    <property type="entry name" value="RAB"/>
    <property type="match status" value="1"/>
</dbReference>
<dbReference type="GO" id="GO:0012505">
    <property type="term" value="C:endomembrane system"/>
    <property type="evidence" value="ECO:0000318"/>
    <property type="project" value="GO_Central"/>
</dbReference>
<dbReference type="GO" id="GO:0005525">
    <property type="term" value="F:GTP binding"/>
    <property type="evidence" value="ECO:0007669"/>
    <property type="project" value="UniProtKB-KW"/>
</dbReference>